<reference evidence="15 16" key="1">
    <citation type="submission" date="2019-07" db="EMBL/GenBank/DDBJ databases">
        <title>Draft genome assembly of a fouling barnacle, Amphibalanus amphitrite (Darwin, 1854): The first reference genome for Thecostraca.</title>
        <authorList>
            <person name="Kim W."/>
        </authorList>
    </citation>
    <scope>NUCLEOTIDE SEQUENCE [LARGE SCALE GENOMIC DNA]</scope>
    <source>
        <strain evidence="15">SNU_AA5</strain>
        <tissue evidence="15">Soma without cirri and trophi</tissue>
    </source>
</reference>
<evidence type="ECO:0000256" key="2">
    <source>
        <dbReference type="ARBA" id="ARBA00008848"/>
    </source>
</evidence>
<dbReference type="InterPro" id="IPR017901">
    <property type="entry name" value="C-CAP_CF_C-like"/>
</dbReference>
<dbReference type="GO" id="GO:1990075">
    <property type="term" value="C:periciliary membrane compartment"/>
    <property type="evidence" value="ECO:0007669"/>
    <property type="project" value="TreeGrafter"/>
</dbReference>
<keyword evidence="5" id="KW-1003">Cell membrane</keyword>
<dbReference type="InterPro" id="IPR036850">
    <property type="entry name" value="NDK-like_dom_sf"/>
</dbReference>
<dbReference type="Gene3D" id="2.160.20.70">
    <property type="match status" value="1"/>
</dbReference>
<keyword evidence="16" id="KW-1185">Reference proteome</keyword>
<dbReference type="GO" id="GO:0006892">
    <property type="term" value="P:post-Golgi vesicle-mediated transport"/>
    <property type="evidence" value="ECO:0007669"/>
    <property type="project" value="TreeGrafter"/>
</dbReference>
<evidence type="ECO:0000256" key="3">
    <source>
        <dbReference type="ARBA" id="ARBA00015771"/>
    </source>
</evidence>
<dbReference type="SMART" id="SM00673">
    <property type="entry name" value="CARP"/>
    <property type="match status" value="2"/>
</dbReference>
<dbReference type="GO" id="GO:0005929">
    <property type="term" value="C:cilium"/>
    <property type="evidence" value="ECO:0007669"/>
    <property type="project" value="TreeGrafter"/>
</dbReference>
<dbReference type="EMBL" id="VIIS01001398">
    <property type="protein sequence ID" value="KAF0299014.1"/>
    <property type="molecule type" value="Genomic_DNA"/>
</dbReference>
<feature type="domain" description="C-CAP/cofactor C-like" evidence="14">
    <location>
        <begin position="22"/>
        <end position="177"/>
    </location>
</feature>
<dbReference type="GO" id="GO:0005096">
    <property type="term" value="F:GTPase activator activity"/>
    <property type="evidence" value="ECO:0007669"/>
    <property type="project" value="UniProtKB-UniRule"/>
</dbReference>
<keyword evidence="10" id="KW-0564">Palmitate</keyword>
<evidence type="ECO:0000256" key="4">
    <source>
        <dbReference type="ARBA" id="ARBA00022468"/>
    </source>
</evidence>
<dbReference type="Pfam" id="PF07986">
    <property type="entry name" value="TBCC"/>
    <property type="match status" value="1"/>
</dbReference>
<gene>
    <name evidence="15" type="primary">rp2_1</name>
    <name evidence="15" type="ORF">FJT64_000370</name>
</gene>
<evidence type="ECO:0000313" key="16">
    <source>
        <dbReference type="Proteomes" id="UP000440578"/>
    </source>
</evidence>
<feature type="binding site" evidence="13">
    <location>
        <begin position="96"/>
        <end position="97"/>
    </location>
    <ligand>
        <name>GTP</name>
        <dbReference type="ChEBI" id="CHEBI:37565"/>
    </ligand>
</feature>
<evidence type="ECO:0000256" key="13">
    <source>
        <dbReference type="PIRSR" id="PIRSR037947-1"/>
    </source>
</evidence>
<comment type="similarity">
    <text evidence="2 12">Belongs to the TBCC family.</text>
</comment>
<dbReference type="AlphaFoldDB" id="A0A6A4W5H3"/>
<sequence length="351" mass="38890">MGNICLRGLFDSGSPRPEQEEPKKFSWETREKVDMAQYMIEQVHSAEAGRAPGQIGGQQFIVRDCQNAHIYLLDAVNTITVDDCTDCVLIIGAVKGSLFLRNCKQCKVVAACGQFRTRDCQVVDTYLHCSTQPIIEASTNMRFACYRLHYPQLKDHFDAMGLQIFSSCWSNIHDFTPVDGESNWEVMEEKEAETADIRLPADEPLRSVGLSLDREASLVPLTEGRVRTSGPMALVLFFPDGQQDERAAAFHRTLIKQQPHLKAAYSREVKLTPLQLEAIVKTNAYSALVEKDNVIGIQYCGEDVIKHCQKVALETATATGLTGLVYISSSQQAALAQVETLFSAGHVQMAG</sequence>
<dbReference type="FunFam" id="2.160.20.70:FF:000004">
    <property type="entry name" value="Protein XRP2"/>
    <property type="match status" value="1"/>
</dbReference>
<evidence type="ECO:0000256" key="10">
    <source>
        <dbReference type="ARBA" id="ARBA00023139"/>
    </source>
</evidence>
<evidence type="ECO:0000256" key="6">
    <source>
        <dbReference type="ARBA" id="ARBA00022707"/>
    </source>
</evidence>
<dbReference type="PANTHER" id="PTHR15440:SF0">
    <property type="entry name" value="PROTEIN XRP2"/>
    <property type="match status" value="1"/>
</dbReference>
<evidence type="ECO:0000256" key="5">
    <source>
        <dbReference type="ARBA" id="ARBA00022475"/>
    </source>
</evidence>
<evidence type="ECO:0000256" key="8">
    <source>
        <dbReference type="ARBA" id="ARBA00023134"/>
    </source>
</evidence>
<dbReference type="PANTHER" id="PTHR15440">
    <property type="entry name" value="XRP2 PROTEIN"/>
    <property type="match status" value="1"/>
</dbReference>
<name>A0A6A4W5H3_AMPAM</name>
<dbReference type="PIRSF" id="PIRSF037947">
    <property type="entry name" value="Protein_XRP2"/>
    <property type="match status" value="1"/>
</dbReference>
<dbReference type="Gene3D" id="3.30.70.141">
    <property type="entry name" value="Nucleoside diphosphate kinase-like domain"/>
    <property type="match status" value="1"/>
</dbReference>
<dbReference type="InterPro" id="IPR006599">
    <property type="entry name" value="CARP_motif"/>
</dbReference>
<evidence type="ECO:0000256" key="9">
    <source>
        <dbReference type="ARBA" id="ARBA00023136"/>
    </source>
</evidence>
<keyword evidence="9" id="KW-0472">Membrane</keyword>
<dbReference type="InterPro" id="IPR012945">
    <property type="entry name" value="Tubulin-bd_cofactor_C_dom"/>
</dbReference>
<keyword evidence="8 12" id="KW-0342">GTP-binding</keyword>
<dbReference type="PROSITE" id="PS51329">
    <property type="entry name" value="C_CAP_COFACTOR_C"/>
    <property type="match status" value="1"/>
</dbReference>
<proteinExistence type="inferred from homology"/>
<keyword evidence="4 12" id="KW-0343">GTPase activation</keyword>
<dbReference type="InterPro" id="IPR039093">
    <property type="entry name" value="XRP2"/>
</dbReference>
<organism evidence="15 16">
    <name type="scientific">Amphibalanus amphitrite</name>
    <name type="common">Striped barnacle</name>
    <name type="synonym">Balanus amphitrite</name>
    <dbReference type="NCBI Taxonomy" id="1232801"/>
    <lineage>
        <taxon>Eukaryota</taxon>
        <taxon>Metazoa</taxon>
        <taxon>Ecdysozoa</taxon>
        <taxon>Arthropoda</taxon>
        <taxon>Crustacea</taxon>
        <taxon>Multicrustacea</taxon>
        <taxon>Cirripedia</taxon>
        <taxon>Thoracica</taxon>
        <taxon>Thoracicalcarea</taxon>
        <taxon>Balanomorpha</taxon>
        <taxon>Balanoidea</taxon>
        <taxon>Balanidae</taxon>
        <taxon>Amphibalaninae</taxon>
        <taxon>Amphibalanus</taxon>
    </lineage>
</organism>
<dbReference type="GO" id="GO:0005525">
    <property type="term" value="F:GTP binding"/>
    <property type="evidence" value="ECO:0007669"/>
    <property type="project" value="UniProtKB-UniRule"/>
</dbReference>
<dbReference type="Proteomes" id="UP000440578">
    <property type="component" value="Unassembled WGS sequence"/>
</dbReference>
<evidence type="ECO:0000256" key="11">
    <source>
        <dbReference type="ARBA" id="ARBA00023288"/>
    </source>
</evidence>
<evidence type="ECO:0000256" key="1">
    <source>
        <dbReference type="ARBA" id="ARBA00004342"/>
    </source>
</evidence>
<dbReference type="OrthoDB" id="194775at2759"/>
<evidence type="ECO:0000313" key="15">
    <source>
        <dbReference type="EMBL" id="KAF0299014.1"/>
    </source>
</evidence>
<dbReference type="InterPro" id="IPR036223">
    <property type="entry name" value="CAP_C_sf"/>
</dbReference>
<comment type="function">
    <text evidence="12">Acts as a GTPase-activating protein (GAP) for tubulin in concert with tubulin-specific chaperone C, but does not enhance tubulin heterodimerization.</text>
</comment>
<comment type="subcellular location">
    <subcellularLocation>
        <location evidence="1">Cell membrane</location>
        <topology evidence="1">Lipid-anchor</topology>
        <orientation evidence="1">Cytoplasmic side</orientation>
    </subcellularLocation>
</comment>
<dbReference type="SUPFAM" id="SSF69340">
    <property type="entry name" value="C-terminal domain of adenylylcyclase associated protein"/>
    <property type="match status" value="1"/>
</dbReference>
<protein>
    <recommendedName>
        <fullName evidence="3 12">Protein XRP2</fullName>
    </recommendedName>
</protein>
<evidence type="ECO:0000256" key="7">
    <source>
        <dbReference type="ARBA" id="ARBA00022741"/>
    </source>
</evidence>
<comment type="caution">
    <text evidence="15">The sequence shown here is derived from an EMBL/GenBank/DDBJ whole genome shotgun (WGS) entry which is preliminary data.</text>
</comment>
<keyword evidence="7 12" id="KW-0547">Nucleotide-binding</keyword>
<keyword evidence="6" id="KW-0519">Myristate</keyword>
<evidence type="ECO:0000256" key="12">
    <source>
        <dbReference type="PIRNR" id="PIRNR037947"/>
    </source>
</evidence>
<evidence type="ECO:0000259" key="14">
    <source>
        <dbReference type="PROSITE" id="PS51329"/>
    </source>
</evidence>
<dbReference type="InterPro" id="IPR016098">
    <property type="entry name" value="CAP/MinC_C"/>
</dbReference>
<keyword evidence="11" id="KW-0449">Lipoprotein</keyword>
<accession>A0A6A4W5H3</accession>